<dbReference type="InterPro" id="IPR032092">
    <property type="entry name" value="PilW"/>
</dbReference>
<dbReference type="Proteomes" id="UP000283255">
    <property type="component" value="Unassembled WGS sequence"/>
</dbReference>
<comment type="caution">
    <text evidence="2">The sequence shown here is derived from an EMBL/GenBank/DDBJ whole genome shotgun (WGS) entry which is preliminary data.</text>
</comment>
<organism evidence="2 3">
    <name type="scientific">Motilimonas pumila</name>
    <dbReference type="NCBI Taxonomy" id="2303987"/>
    <lineage>
        <taxon>Bacteria</taxon>
        <taxon>Pseudomonadati</taxon>
        <taxon>Pseudomonadota</taxon>
        <taxon>Gammaproteobacteria</taxon>
        <taxon>Alteromonadales</taxon>
        <taxon>Alteromonadales genera incertae sedis</taxon>
        <taxon>Motilimonas</taxon>
    </lineage>
</organism>
<feature type="transmembrane region" description="Helical" evidence="1">
    <location>
        <begin position="12"/>
        <end position="35"/>
    </location>
</feature>
<sequence>MKSSKFQQGFNLIEWMVTIAIALFIIAGMTSFFVASRTSNIATNESAELQETGRIALQLLSQDLRQVGFWGFSTRHILTNQLSVKNQQVRSPASIPNNRDCIDVNGVGSFPKDDIRMNDIWSFEVNTPLQMGCIDDQDSSTKLAQETDAIAIRRARGQQALAPLTPQYHIALTGSEAYIFAAPTEVLPIKPQWQGAHVYQYIHNVYYIDYDVASNVPRLRRKMLNIDAGNVGEMKLQPPLLEGVENMQIEYIVRDSNGHTSYSEFVAGSNLENVIGARVWVLIRAEQPKKSPGEKDISYQMAGKQITLKDDYRRLLMSTVVSFSNPIWLG</sequence>
<evidence type="ECO:0000313" key="2">
    <source>
        <dbReference type="EMBL" id="RJG48657.1"/>
    </source>
</evidence>
<evidence type="ECO:0000256" key="1">
    <source>
        <dbReference type="SAM" id="Phobius"/>
    </source>
</evidence>
<gene>
    <name evidence="2" type="ORF">D1Z90_07295</name>
</gene>
<dbReference type="GO" id="GO:0043683">
    <property type="term" value="P:type IV pilus assembly"/>
    <property type="evidence" value="ECO:0007669"/>
    <property type="project" value="InterPro"/>
</dbReference>
<keyword evidence="1" id="KW-1133">Transmembrane helix</keyword>
<evidence type="ECO:0008006" key="4">
    <source>
        <dbReference type="Google" id="ProtNLM"/>
    </source>
</evidence>
<protein>
    <recommendedName>
        <fullName evidence="4">Prepilin-type N-terminal cleavage/methylation domain-containing protein</fullName>
    </recommendedName>
</protein>
<dbReference type="EMBL" id="QZCH01000007">
    <property type="protein sequence ID" value="RJG48657.1"/>
    <property type="molecule type" value="Genomic_DNA"/>
</dbReference>
<dbReference type="OrthoDB" id="5296662at2"/>
<dbReference type="Pfam" id="PF16074">
    <property type="entry name" value="PilW"/>
    <property type="match status" value="1"/>
</dbReference>
<keyword evidence="3" id="KW-1185">Reference proteome</keyword>
<dbReference type="RefSeq" id="WP_119910098.1">
    <property type="nucleotide sequence ID" value="NZ_QZCH01000007.1"/>
</dbReference>
<accession>A0A418YGB4</accession>
<keyword evidence="1" id="KW-0812">Transmembrane</keyword>
<proteinExistence type="predicted"/>
<name>A0A418YGB4_9GAMM</name>
<evidence type="ECO:0000313" key="3">
    <source>
        <dbReference type="Proteomes" id="UP000283255"/>
    </source>
</evidence>
<keyword evidence="1" id="KW-0472">Membrane</keyword>
<dbReference type="AlphaFoldDB" id="A0A418YGB4"/>
<reference evidence="2 3" key="2">
    <citation type="submission" date="2019-01" db="EMBL/GenBank/DDBJ databases">
        <title>Motilimonas pumilus sp. nov., isolated from the gut of sea cucumber (Apostichopus japonicus).</title>
        <authorList>
            <person name="Wang F.-Q."/>
            <person name="Ren L.-H."/>
            <person name="Lin Y.-W."/>
            <person name="Sun G.-H."/>
            <person name="Du Z.-J."/>
            <person name="Zhao J.-X."/>
            <person name="Liu X.-J."/>
            <person name="Liu L.-J."/>
        </authorList>
    </citation>
    <scope>NUCLEOTIDE SEQUENCE [LARGE SCALE GENOMIC DNA]</scope>
    <source>
        <strain evidence="2 3">PLHSC7-2</strain>
    </source>
</reference>
<reference evidence="2 3" key="1">
    <citation type="submission" date="2018-09" db="EMBL/GenBank/DDBJ databases">
        <authorList>
            <person name="Wang F."/>
        </authorList>
    </citation>
    <scope>NUCLEOTIDE SEQUENCE [LARGE SCALE GENOMIC DNA]</scope>
    <source>
        <strain evidence="2 3">PLHSC7-2</strain>
    </source>
</reference>